<dbReference type="Proteomes" id="UP000719766">
    <property type="component" value="Unassembled WGS sequence"/>
</dbReference>
<gene>
    <name evidence="2" type="ORF">HD556DRAFT_1304141</name>
</gene>
<keyword evidence="3" id="KW-1185">Reference proteome</keyword>
<dbReference type="GeneID" id="64593419"/>
<name>A0A9P7DTW4_9AGAM</name>
<evidence type="ECO:0000313" key="2">
    <source>
        <dbReference type="EMBL" id="KAG1802901.1"/>
    </source>
</evidence>
<dbReference type="RefSeq" id="XP_041165798.1">
    <property type="nucleotide sequence ID" value="XM_041299655.1"/>
</dbReference>
<evidence type="ECO:0000256" key="1">
    <source>
        <dbReference type="SAM" id="MobiDB-lite"/>
    </source>
</evidence>
<evidence type="ECO:0000313" key="3">
    <source>
        <dbReference type="Proteomes" id="UP000719766"/>
    </source>
</evidence>
<dbReference type="AlphaFoldDB" id="A0A9P7DTW4"/>
<dbReference type="OrthoDB" id="2693377at2759"/>
<reference evidence="2" key="1">
    <citation type="journal article" date="2020" name="New Phytol.">
        <title>Comparative genomics reveals dynamic genome evolution in host specialist ectomycorrhizal fungi.</title>
        <authorList>
            <person name="Lofgren L.A."/>
            <person name="Nguyen N.H."/>
            <person name="Vilgalys R."/>
            <person name="Ruytinx J."/>
            <person name="Liao H.L."/>
            <person name="Branco S."/>
            <person name="Kuo A."/>
            <person name="LaButti K."/>
            <person name="Lipzen A."/>
            <person name="Andreopoulos W."/>
            <person name="Pangilinan J."/>
            <person name="Riley R."/>
            <person name="Hundley H."/>
            <person name="Na H."/>
            <person name="Barry K."/>
            <person name="Grigoriev I.V."/>
            <person name="Stajich J.E."/>
            <person name="Kennedy P.G."/>
        </authorList>
    </citation>
    <scope>NUCLEOTIDE SEQUENCE</scope>
    <source>
        <strain evidence="2">S12</strain>
    </source>
</reference>
<feature type="region of interest" description="Disordered" evidence="1">
    <location>
        <begin position="1"/>
        <end position="32"/>
    </location>
</feature>
<proteinExistence type="predicted"/>
<organism evidence="2 3">
    <name type="scientific">Suillus plorans</name>
    <dbReference type="NCBI Taxonomy" id="116603"/>
    <lineage>
        <taxon>Eukaryota</taxon>
        <taxon>Fungi</taxon>
        <taxon>Dikarya</taxon>
        <taxon>Basidiomycota</taxon>
        <taxon>Agaricomycotina</taxon>
        <taxon>Agaricomycetes</taxon>
        <taxon>Agaricomycetidae</taxon>
        <taxon>Boletales</taxon>
        <taxon>Suillineae</taxon>
        <taxon>Suillaceae</taxon>
        <taxon>Suillus</taxon>
    </lineage>
</organism>
<sequence length="626" mass="69030">MQSQDFVSKTDFPGSLGPLKDKNAPTLESKGPSLKRKLNFGDLVTPRKRRILESYSTGDICQVATVYSDATRKVDAQLDPFALKQTICASGVEELMCMGFCNGAVSPSVTGLTQIQVCVGANNLKAFEAFLWLRLSSVKLSSAHWDKLLRHLSIPTLVELRVDAECAPPTLIVFWPVILLSSFGAIVHHKTLPPFIFPYKLTTHRPITSPPFYNCSNVVFVGSPFNDGLVPNAAGDTLALSAAWIQALPQVKRVTLRGYSATAAGDLVEMMHNFAVGDVELVVNLQKLAQKLGFQLMNTKYKKSVRMIEGPCQDNSYRMFLCKCARCCDIGGDGMPGNPGGKEVPTAMKTVHLLQAANSTSSSEHEASVLHLARQQLEPNASQVDNLAAELFAITLTDNDANPNKVQQDKGKAYHSLDNTARFTVDDTQYIAQVLQAAEKRRHSKAQAALDIVESRMDRARIRIVSATSRVVVQTIRDELAVMTTALRKVKLKVSSIVSCKSQLESSCDDMHRLLRDKEDALPVSSEPLEFDSWAISVVIFGIGRRHGEFLIGVLTLILSLAMEAQNPHSESHCHNILSQIPRSMETTLSHFKLDSQTTTYTHQLKSRPISHEVLQHPDTRGWSLR</sequence>
<dbReference type="EMBL" id="JABBWE010000005">
    <property type="protein sequence ID" value="KAG1802901.1"/>
    <property type="molecule type" value="Genomic_DNA"/>
</dbReference>
<comment type="caution">
    <text evidence="2">The sequence shown here is derived from an EMBL/GenBank/DDBJ whole genome shotgun (WGS) entry which is preliminary data.</text>
</comment>
<protein>
    <submittedName>
        <fullName evidence="2">Uncharacterized protein</fullName>
    </submittedName>
</protein>
<accession>A0A9P7DTW4</accession>